<dbReference type="GO" id="GO:0004140">
    <property type="term" value="F:dephospho-CoA kinase activity"/>
    <property type="evidence" value="ECO:0007669"/>
    <property type="project" value="UniProtKB-UniRule"/>
</dbReference>
<keyword evidence="5 7" id="KW-0418">Kinase</keyword>
<comment type="subcellular location">
    <subcellularLocation>
        <location evidence="5">Cytoplasm</location>
    </subcellularLocation>
</comment>
<dbReference type="AlphaFoldDB" id="A0A134B3E6"/>
<reference evidence="8" key="1">
    <citation type="submission" date="2016-01" db="EMBL/GenBank/DDBJ databases">
        <authorList>
            <person name="Mitreva M."/>
            <person name="Pepin K.H."/>
            <person name="Mihindukulasuriya K.A."/>
            <person name="Fulton R."/>
            <person name="Fronick C."/>
            <person name="O'Laughlin M."/>
            <person name="Miner T."/>
            <person name="Herter B."/>
            <person name="Rosa B.A."/>
            <person name="Cordes M."/>
            <person name="Tomlinson C."/>
            <person name="Wollam A."/>
            <person name="Palsikar V.B."/>
            <person name="Mardis E.R."/>
            <person name="Wilson R.K."/>
        </authorList>
    </citation>
    <scope>NUCLEOTIDE SEQUENCE [LARGE SCALE GENOMIC DNA]</scope>
    <source>
        <strain evidence="8">KA00683</strain>
    </source>
</reference>
<dbReference type="InterPro" id="IPR001977">
    <property type="entry name" value="Depp_CoAkinase"/>
</dbReference>
<accession>A0A134B3E6</accession>
<dbReference type="NCBIfam" id="TIGR00152">
    <property type="entry name" value="dephospho-CoA kinase"/>
    <property type="match status" value="1"/>
</dbReference>
<keyword evidence="5" id="KW-0963">Cytoplasm</keyword>
<comment type="function">
    <text evidence="5">Catalyzes the phosphorylation of the 3'-hydroxyl group of dephosphocoenzyme A to form coenzyme A.</text>
</comment>
<comment type="caution">
    <text evidence="7">The sequence shown here is derived from an EMBL/GenBank/DDBJ whole genome shotgun (WGS) entry which is preliminary data.</text>
</comment>
<evidence type="ECO:0000256" key="2">
    <source>
        <dbReference type="ARBA" id="ARBA00022741"/>
    </source>
</evidence>
<dbReference type="EC" id="2.7.1.24" evidence="5 6"/>
<dbReference type="Gene3D" id="3.40.50.300">
    <property type="entry name" value="P-loop containing nucleotide triphosphate hydrolases"/>
    <property type="match status" value="1"/>
</dbReference>
<dbReference type="InterPro" id="IPR027417">
    <property type="entry name" value="P-loop_NTPase"/>
</dbReference>
<dbReference type="GO" id="GO:0005737">
    <property type="term" value="C:cytoplasm"/>
    <property type="evidence" value="ECO:0007669"/>
    <property type="project" value="UniProtKB-SubCell"/>
</dbReference>
<evidence type="ECO:0000256" key="4">
    <source>
        <dbReference type="ARBA" id="ARBA00022993"/>
    </source>
</evidence>
<dbReference type="STRING" id="322095.HMPREF3185_01711"/>
<protein>
    <recommendedName>
        <fullName evidence="5 6">Dephospho-CoA kinase</fullName>
        <ecNumber evidence="5 6">2.7.1.24</ecNumber>
    </recommendedName>
    <alternativeName>
        <fullName evidence="5">Dephosphocoenzyme A kinase</fullName>
    </alternativeName>
</protein>
<gene>
    <name evidence="5" type="primary">coaE</name>
    <name evidence="7" type="ORF">HMPREF3185_01711</name>
</gene>
<comment type="pathway">
    <text evidence="5">Cofactor biosynthesis; coenzyme A biosynthesis; CoA from (R)-pantothenate: step 5/5.</text>
</comment>
<proteinExistence type="inferred from homology"/>
<dbReference type="GO" id="GO:0015937">
    <property type="term" value="P:coenzyme A biosynthetic process"/>
    <property type="evidence" value="ECO:0007669"/>
    <property type="project" value="UniProtKB-UniRule"/>
</dbReference>
<name>A0A134B3E6_9PORP</name>
<dbReference type="CDD" id="cd02022">
    <property type="entry name" value="DPCK"/>
    <property type="match status" value="1"/>
</dbReference>
<dbReference type="PANTHER" id="PTHR10695:SF46">
    <property type="entry name" value="BIFUNCTIONAL COENZYME A SYNTHASE-RELATED"/>
    <property type="match status" value="1"/>
</dbReference>
<evidence type="ECO:0000256" key="5">
    <source>
        <dbReference type="HAMAP-Rule" id="MF_00376"/>
    </source>
</evidence>
<dbReference type="HAMAP" id="MF_00376">
    <property type="entry name" value="Dephospho_CoA_kinase"/>
    <property type="match status" value="1"/>
</dbReference>
<dbReference type="Pfam" id="PF01121">
    <property type="entry name" value="CoaE"/>
    <property type="match status" value="1"/>
</dbReference>
<dbReference type="GO" id="GO:0005524">
    <property type="term" value="F:ATP binding"/>
    <property type="evidence" value="ECO:0007669"/>
    <property type="project" value="UniProtKB-UniRule"/>
</dbReference>
<evidence type="ECO:0000256" key="6">
    <source>
        <dbReference type="NCBIfam" id="TIGR00152"/>
    </source>
</evidence>
<dbReference type="EMBL" id="LSDK01000122">
    <property type="protein sequence ID" value="KXB74458.1"/>
    <property type="molecule type" value="Genomic_DNA"/>
</dbReference>
<dbReference type="Proteomes" id="UP000070224">
    <property type="component" value="Unassembled WGS sequence"/>
</dbReference>
<keyword evidence="5" id="KW-0808">Transferase</keyword>
<keyword evidence="3 5" id="KW-0067">ATP-binding</keyword>
<dbReference type="PANTHER" id="PTHR10695">
    <property type="entry name" value="DEPHOSPHO-COA KINASE-RELATED"/>
    <property type="match status" value="1"/>
</dbReference>
<keyword evidence="2 5" id="KW-0547">Nucleotide-binding</keyword>
<evidence type="ECO:0000313" key="7">
    <source>
        <dbReference type="EMBL" id="KXB74458.1"/>
    </source>
</evidence>
<sequence>MARLLEERGIPVYDTDSRAKALYDTDEELREAMIALCGAGIYAPSGSLDRKALASLIFADRSLLGQVNALVHPAVRRDFVAWREGLSTEGKRLCALESALLLDAGLDAYTDGVLAILADDTLRLQRAMARDGASEEAIRARMQHQMPQEELAQRADFLIYNDEAHPLPPQLDSLFDKLLD</sequence>
<evidence type="ECO:0000256" key="1">
    <source>
        <dbReference type="ARBA" id="ARBA00009018"/>
    </source>
</evidence>
<comment type="caution">
    <text evidence="5">Lacks conserved residue(s) required for the propagation of feature annotation.</text>
</comment>
<evidence type="ECO:0000256" key="3">
    <source>
        <dbReference type="ARBA" id="ARBA00022840"/>
    </source>
</evidence>
<keyword evidence="4 5" id="KW-0173">Coenzyme A biosynthesis</keyword>
<comment type="similarity">
    <text evidence="1 5">Belongs to the CoaE family.</text>
</comment>
<keyword evidence="8" id="KW-1185">Reference proteome</keyword>
<dbReference type="UniPathway" id="UPA00241">
    <property type="reaction ID" value="UER00356"/>
</dbReference>
<dbReference type="SUPFAM" id="SSF52540">
    <property type="entry name" value="P-loop containing nucleoside triphosphate hydrolases"/>
    <property type="match status" value="1"/>
</dbReference>
<dbReference type="PROSITE" id="PS51219">
    <property type="entry name" value="DPCK"/>
    <property type="match status" value="1"/>
</dbReference>
<evidence type="ECO:0000313" key="8">
    <source>
        <dbReference type="Proteomes" id="UP000070224"/>
    </source>
</evidence>
<organism evidence="7 8">
    <name type="scientific">Porphyromonas somerae</name>
    <dbReference type="NCBI Taxonomy" id="322095"/>
    <lineage>
        <taxon>Bacteria</taxon>
        <taxon>Pseudomonadati</taxon>
        <taxon>Bacteroidota</taxon>
        <taxon>Bacteroidia</taxon>
        <taxon>Bacteroidales</taxon>
        <taxon>Porphyromonadaceae</taxon>
        <taxon>Porphyromonas</taxon>
    </lineage>
</organism>
<dbReference type="PATRIC" id="fig|322095.3.peg.1686"/>
<comment type="catalytic activity">
    <reaction evidence="5">
        <text>3'-dephospho-CoA + ATP = ADP + CoA + H(+)</text>
        <dbReference type="Rhea" id="RHEA:18245"/>
        <dbReference type="ChEBI" id="CHEBI:15378"/>
        <dbReference type="ChEBI" id="CHEBI:30616"/>
        <dbReference type="ChEBI" id="CHEBI:57287"/>
        <dbReference type="ChEBI" id="CHEBI:57328"/>
        <dbReference type="ChEBI" id="CHEBI:456216"/>
        <dbReference type="EC" id="2.7.1.24"/>
    </reaction>
</comment>